<dbReference type="PROSITE" id="PS51272">
    <property type="entry name" value="SLH"/>
    <property type="match status" value="1"/>
</dbReference>
<comment type="caution">
    <text evidence="2">The sequence shown here is derived from an EMBL/GenBank/DDBJ whole genome shotgun (WGS) entry which is preliminary data.</text>
</comment>
<evidence type="ECO:0000259" key="1">
    <source>
        <dbReference type="PROSITE" id="PS51272"/>
    </source>
</evidence>
<evidence type="ECO:0000313" key="3">
    <source>
        <dbReference type="Proteomes" id="UP000317180"/>
    </source>
</evidence>
<organism evidence="2 3">
    <name type="scientific">Brevibacillus agri</name>
    <dbReference type="NCBI Taxonomy" id="51101"/>
    <lineage>
        <taxon>Bacteria</taxon>
        <taxon>Bacillati</taxon>
        <taxon>Bacillota</taxon>
        <taxon>Bacilli</taxon>
        <taxon>Bacillales</taxon>
        <taxon>Paenibacillaceae</taxon>
        <taxon>Brevibacillus</taxon>
    </lineage>
</organism>
<dbReference type="Proteomes" id="UP000317180">
    <property type="component" value="Unassembled WGS sequence"/>
</dbReference>
<keyword evidence="3" id="KW-1185">Reference proteome</keyword>
<gene>
    <name evidence="2" type="ORF">BAG01nite_16010</name>
</gene>
<dbReference type="InterPro" id="IPR001119">
    <property type="entry name" value="SLH_dom"/>
</dbReference>
<accession>A0ABQ0SS90</accession>
<dbReference type="RefSeq" id="WP_307723490.1">
    <property type="nucleotide sequence ID" value="NZ_BJOD01000013.1"/>
</dbReference>
<sequence length="309" mass="33845">MKLSGKALWTSLLLLGITVGQSGGSAGVLVHKVEAAGAIKPAAASDYASHPAKEAIAFGLQKGYIWTYPDEKFHPEQTVTQSQFVASLVAIRQVSEKAPVPELAAGHWAKDIYKRAQKAGILANVKIDPNKPLTKEEAAALVFNAWRPFRGEKNPNLTNTGALITWGWMKAAPSGQPKFREDLPVTRGDAAEILRYLWTDKWQLEQGAKYADEFHRNLKIQNGKLTGKVPKADKNFMVIVQFNKKQGGLEGFINGMSFSIPVNEVSSIGLLVSNVNDSTDAGTYLYTKLPSLERVNNNTKFHKQAKGEN</sequence>
<proteinExistence type="predicted"/>
<dbReference type="EMBL" id="BJOD01000013">
    <property type="protein sequence ID" value="GED25499.1"/>
    <property type="molecule type" value="Genomic_DNA"/>
</dbReference>
<evidence type="ECO:0000313" key="2">
    <source>
        <dbReference type="EMBL" id="GED25499.1"/>
    </source>
</evidence>
<dbReference type="GeneID" id="82809606"/>
<name>A0ABQ0SS90_9BACL</name>
<reference evidence="2 3" key="1">
    <citation type="submission" date="2019-06" db="EMBL/GenBank/DDBJ databases">
        <title>Whole genome shotgun sequence of Brevibacillus agri NBRC 15538.</title>
        <authorList>
            <person name="Hosoyama A."/>
            <person name="Uohara A."/>
            <person name="Ohji S."/>
            <person name="Ichikawa N."/>
        </authorList>
    </citation>
    <scope>NUCLEOTIDE SEQUENCE [LARGE SCALE GENOMIC DNA]</scope>
    <source>
        <strain evidence="2 3">NBRC 15538</strain>
    </source>
</reference>
<feature type="domain" description="SLH" evidence="1">
    <location>
        <begin position="39"/>
        <end position="102"/>
    </location>
</feature>
<protein>
    <recommendedName>
        <fullName evidence="1">SLH domain-containing protein</fullName>
    </recommendedName>
</protein>
<dbReference type="Pfam" id="PF00395">
    <property type="entry name" value="SLH"/>
    <property type="match status" value="1"/>
</dbReference>